<dbReference type="InterPro" id="IPR009351">
    <property type="entry name" value="AlkZ-like"/>
</dbReference>
<keyword evidence="3" id="KW-1185">Reference proteome</keyword>
<evidence type="ECO:0000256" key="1">
    <source>
        <dbReference type="SAM" id="MobiDB-lite"/>
    </source>
</evidence>
<comment type="caution">
    <text evidence="2">The sequence shown here is derived from an EMBL/GenBank/DDBJ whole genome shotgun (WGS) entry which is preliminary data.</text>
</comment>
<dbReference type="EMBL" id="JADGJQ010000003">
    <property type="protein sequence ID" value="KAJ3184586.1"/>
    <property type="molecule type" value="Genomic_DNA"/>
</dbReference>
<gene>
    <name evidence="2" type="ORF">HDU87_003987</name>
</gene>
<feature type="compositionally biased region" description="Low complexity" evidence="1">
    <location>
        <begin position="16"/>
        <end position="25"/>
    </location>
</feature>
<proteinExistence type="predicted"/>
<accession>A0AAD5XQJ9</accession>
<protein>
    <submittedName>
        <fullName evidence="2">Uncharacterized protein</fullName>
    </submittedName>
</protein>
<evidence type="ECO:0000313" key="2">
    <source>
        <dbReference type="EMBL" id="KAJ3184586.1"/>
    </source>
</evidence>
<feature type="region of interest" description="Disordered" evidence="1">
    <location>
        <begin position="1"/>
        <end position="26"/>
    </location>
</feature>
<dbReference type="PANTHER" id="PTHR38479:SF2">
    <property type="entry name" value="WINGED HELIX DNA-BINDING DOMAIN-CONTAINING PROTEIN"/>
    <property type="match status" value="1"/>
</dbReference>
<evidence type="ECO:0000313" key="3">
    <source>
        <dbReference type="Proteomes" id="UP001212152"/>
    </source>
</evidence>
<sequence>MKRQASWGGRLRPAKRQQQPQAHLPLPLPLPVPLPVPAAAPLHASSPPVVAPAARPPLALSGGLPTFTTEQVRYHRLRASYLIDSDLHGPAGLTFLAAAHFGIQAQESTSAYVSLYQRVAAGAAAWDDDVTDDDKDAGTPPSPVLEQFRDWFMSNIGLIRIWGQRATLQIYDSADWPHVCAAVGPGIIQTRITSVRSGNVTGRDSTSELAVGREKVSALLAQGKLVAATDFAELGISPKLAYSVFMCSTVEGLGARHDHGAGTVSLLAPRSVVAPEEEYPWRTVSLPDALAEAARRYFKTYGPAMEEDFRYYMGVSARPSKEAVALLLATGEISSVVVLPASSEFLPAVETPTLTTGKAKKPKSKSVGAYYIASSSLPLLRQPVPDMTQWPPRLLYRFDPLFLAHVDKSFWIPAEHKSTTWTKNGMILPTVLTGGRVTGTWTLLQQKKSSSDKQQTVMSFTVVALPGYPFYEGDVAKALERQAKGITRFLGGVFGGISFD</sequence>
<reference evidence="2" key="1">
    <citation type="submission" date="2020-05" db="EMBL/GenBank/DDBJ databases">
        <title>Phylogenomic resolution of chytrid fungi.</title>
        <authorList>
            <person name="Stajich J.E."/>
            <person name="Amses K."/>
            <person name="Simmons R."/>
            <person name="Seto K."/>
            <person name="Myers J."/>
            <person name="Bonds A."/>
            <person name="Quandt C.A."/>
            <person name="Barry K."/>
            <person name="Liu P."/>
            <person name="Grigoriev I."/>
            <person name="Longcore J.E."/>
            <person name="James T.Y."/>
        </authorList>
    </citation>
    <scope>NUCLEOTIDE SEQUENCE</scope>
    <source>
        <strain evidence="2">JEL0379</strain>
    </source>
</reference>
<dbReference type="PANTHER" id="PTHR38479">
    <property type="entry name" value="LMO0824 PROTEIN"/>
    <property type="match status" value="1"/>
</dbReference>
<name>A0AAD5XQJ9_9FUNG</name>
<dbReference type="AlphaFoldDB" id="A0AAD5XQJ9"/>
<dbReference type="Proteomes" id="UP001212152">
    <property type="component" value="Unassembled WGS sequence"/>
</dbReference>
<organism evidence="2 3">
    <name type="scientific">Geranomyces variabilis</name>
    <dbReference type="NCBI Taxonomy" id="109894"/>
    <lineage>
        <taxon>Eukaryota</taxon>
        <taxon>Fungi</taxon>
        <taxon>Fungi incertae sedis</taxon>
        <taxon>Chytridiomycota</taxon>
        <taxon>Chytridiomycota incertae sedis</taxon>
        <taxon>Chytridiomycetes</taxon>
        <taxon>Spizellomycetales</taxon>
        <taxon>Powellomycetaceae</taxon>
        <taxon>Geranomyces</taxon>
    </lineage>
</organism>
<dbReference type="Pfam" id="PF06224">
    <property type="entry name" value="AlkZ-like"/>
    <property type="match status" value="1"/>
</dbReference>